<feature type="transmembrane region" description="Helical" evidence="1">
    <location>
        <begin position="149"/>
        <end position="168"/>
    </location>
</feature>
<keyword evidence="1" id="KW-1133">Transmembrane helix</keyword>
<name>A0A172QXM8_9CORY</name>
<dbReference type="AlphaFoldDB" id="A0A172QXM8"/>
<dbReference type="Pfam" id="PF04307">
    <property type="entry name" value="YdjM"/>
    <property type="match status" value="2"/>
</dbReference>
<dbReference type="PANTHER" id="PTHR35531">
    <property type="entry name" value="INNER MEMBRANE PROTEIN YBCI-RELATED"/>
    <property type="match status" value="1"/>
</dbReference>
<feature type="transmembrane region" description="Helical" evidence="1">
    <location>
        <begin position="174"/>
        <end position="194"/>
    </location>
</feature>
<organism evidence="2 3">
    <name type="scientific">Corynebacterium crudilactis</name>
    <dbReference type="NCBI Taxonomy" id="1652495"/>
    <lineage>
        <taxon>Bacteria</taxon>
        <taxon>Bacillati</taxon>
        <taxon>Actinomycetota</taxon>
        <taxon>Actinomycetes</taxon>
        <taxon>Mycobacteriales</taxon>
        <taxon>Corynebacteriaceae</taxon>
        <taxon>Corynebacterium</taxon>
    </lineage>
</organism>
<accession>A0A172QXM8</accession>
<keyword evidence="1" id="KW-0812">Transmembrane</keyword>
<dbReference type="RefSeq" id="WP_066570143.1">
    <property type="nucleotide sequence ID" value="NZ_CP015623.1"/>
</dbReference>
<evidence type="ECO:0000313" key="2">
    <source>
        <dbReference type="EMBL" id="ANE05463.1"/>
    </source>
</evidence>
<protein>
    <recommendedName>
        <fullName evidence="4">Metal-dependent hydrolase</fullName>
    </recommendedName>
</protein>
<dbReference type="InterPro" id="IPR007404">
    <property type="entry name" value="YdjM-like"/>
</dbReference>
<keyword evidence="2" id="KW-0614">Plasmid</keyword>
<dbReference type="EMBL" id="CP015623">
    <property type="protein sequence ID" value="ANE05463.1"/>
    <property type="molecule type" value="Genomic_DNA"/>
</dbReference>
<gene>
    <name evidence="2" type="ORF">ccrud_14070</name>
</gene>
<evidence type="ECO:0008006" key="4">
    <source>
        <dbReference type="Google" id="ProtNLM"/>
    </source>
</evidence>
<feature type="transmembrane region" description="Helical" evidence="1">
    <location>
        <begin position="104"/>
        <end position="137"/>
    </location>
</feature>
<evidence type="ECO:0000256" key="1">
    <source>
        <dbReference type="SAM" id="Phobius"/>
    </source>
</evidence>
<reference evidence="2 3" key="1">
    <citation type="submission" date="2016-05" db="EMBL/GenBank/DDBJ databases">
        <title>Complete genome sequence of Corynebacterium crudilactis, a new Corynebacterium species isolated from raw cow's milk.</title>
        <authorList>
            <person name="Christian R."/>
            <person name="Zimmermann J."/>
            <person name="Lipski A."/>
            <person name="Kalinowski J."/>
        </authorList>
    </citation>
    <scope>NUCLEOTIDE SEQUENCE [LARGE SCALE GENOMIC DNA]</scope>
    <source>
        <strain evidence="2 3">JZ16</strain>
        <plasmid evidence="2 3">pCRULAC1</plasmid>
    </source>
</reference>
<keyword evidence="1" id="KW-0472">Membrane</keyword>
<proteinExistence type="predicted"/>
<evidence type="ECO:0000313" key="3">
    <source>
        <dbReference type="Proteomes" id="UP000076929"/>
    </source>
</evidence>
<sequence length="265" mass="26819">MVMGPTHAMSGAAVGLAVAQALPASWGGVATAQEAFVYAGIAAGAALLPDLDSPQATVSRSFGPLSLGLSHVTENAAQALVNLTRGAKDEYCGNGHRTATHTIWFGFLAGAAASALIAAFGKNAAIGLLFLFLGLAIRGLVPSWSKKNDWLVVTGVAAAISVVAWTVVPHTASALVMGSAVTVGVLTHLAGDFITKNGIPALAPFVPVSGRRWWDFGLPAPLRISASGMADKVLLTVFTALVVLQVFLVGSGMSGVDAGHVVAGL</sequence>
<geneLocation type="plasmid" evidence="2 3">
    <name>pCRULAC1</name>
</geneLocation>
<dbReference type="OrthoDB" id="3425909at2"/>
<dbReference type="Proteomes" id="UP000076929">
    <property type="component" value="Plasmid pCRULAC1"/>
</dbReference>
<keyword evidence="3" id="KW-1185">Reference proteome</keyword>
<dbReference type="PANTHER" id="PTHR35531:SF1">
    <property type="entry name" value="INNER MEMBRANE PROTEIN YBCI-RELATED"/>
    <property type="match status" value="1"/>
</dbReference>
<dbReference type="KEGG" id="ccjz:ccrud_14070"/>
<feature type="transmembrane region" description="Helical" evidence="1">
    <location>
        <begin position="233"/>
        <end position="256"/>
    </location>
</feature>